<name>A0A1N5TL00_9ARCH</name>
<dbReference type="KEGG" id="cdiv:CPM_0593"/>
<reference evidence="2" key="3">
    <citation type="submission" date="2016-06" db="EMBL/GenBank/DDBJ databases">
        <authorList>
            <person name="Olsen C.W."/>
            <person name="Carey S."/>
            <person name="Hinshaw L."/>
            <person name="Karasin A.I."/>
        </authorList>
    </citation>
    <scope>NUCLEOTIDE SEQUENCE [LARGE SCALE GENOMIC DNA]</scope>
    <source>
        <strain evidence="2">PM4</strain>
    </source>
</reference>
<keyword evidence="3" id="KW-1185">Reference proteome</keyword>
<dbReference type="STRING" id="1673428.CPM_0593"/>
<reference evidence="3" key="2">
    <citation type="submission" date="2016-06" db="EMBL/GenBank/DDBJ databases">
        <authorList>
            <person name="Toshchakov V.S."/>
        </authorList>
    </citation>
    <scope>NUCLEOTIDE SEQUENCE [LARGE SCALE GENOMIC DNA]</scope>
    <source>
        <strain>PM4 (JCM 30641</strain>
        <strain evidence="3">\VKM B-2940)</strain>
    </source>
</reference>
<evidence type="ECO:0000313" key="1">
    <source>
        <dbReference type="EMBL" id="SIM48708.1"/>
    </source>
</evidence>
<dbReference type="EMBL" id="LT671858">
    <property type="protein sequence ID" value="SIM48708.1"/>
    <property type="molecule type" value="Genomic_DNA"/>
</dbReference>
<dbReference type="EMBL" id="LT719092">
    <property type="protein sequence ID" value="SJK84468.1"/>
    <property type="molecule type" value="Genomic_DNA"/>
</dbReference>
<dbReference type="Proteomes" id="UP000187822">
    <property type="component" value="Chromosome I"/>
</dbReference>
<accession>A0A1N5TL00</accession>
<organism evidence="1 4">
    <name type="scientific">Cuniculiplasma divulgatum</name>
    <dbReference type="NCBI Taxonomy" id="1673428"/>
    <lineage>
        <taxon>Archaea</taxon>
        <taxon>Methanobacteriati</taxon>
        <taxon>Thermoplasmatota</taxon>
        <taxon>Thermoplasmata</taxon>
        <taxon>Thermoplasmatales</taxon>
        <taxon>Cuniculiplasmataceae</taxon>
        <taxon>Cuniculiplasma</taxon>
    </lineage>
</organism>
<sequence length="196" mass="21885">MFLDTVPMSRINVSLRPELVKDLNDMCEKSRKTVSSTVAEAISFYMKIDKMGLRLEDLEKAGYLLGFLRETDSVPIPSILLDGMIKNAMSFSEESTLKKWYDRGFVAGDIMKKYADNLKDLENVLKEYKEVIPASMLDIEFNGDSVTVTLSGAGYSLEASKCTVAGIDGFLMAFNFRSVSKELSEGFVKVIAEQIK</sequence>
<evidence type="ECO:0000313" key="3">
    <source>
        <dbReference type="Proteomes" id="UP000187822"/>
    </source>
</evidence>
<reference evidence="1 4" key="1">
    <citation type="submission" date="2016-04" db="EMBL/GenBank/DDBJ databases">
        <authorList>
            <person name="Evans L.H."/>
            <person name="Alamgir A."/>
            <person name="Owens N."/>
            <person name="Weber N.D."/>
            <person name="Virtaneva K."/>
            <person name="Barbian K."/>
            <person name="Babar A."/>
            <person name="Rosenke K."/>
        </authorList>
    </citation>
    <scope>NUCLEOTIDE SEQUENCE [LARGE SCALE GENOMIC DNA]</scope>
    <source>
        <strain evidence="1">S5</strain>
        <strain evidence="4">S5(T) (JCM 30642 \VKM B-2941)</strain>
    </source>
</reference>
<evidence type="ECO:0000313" key="4">
    <source>
        <dbReference type="Proteomes" id="UP000195607"/>
    </source>
</evidence>
<proteinExistence type="predicted"/>
<protein>
    <submittedName>
        <fullName evidence="1">CopG family transcriptional regulator</fullName>
    </submittedName>
</protein>
<evidence type="ECO:0000313" key="2">
    <source>
        <dbReference type="EMBL" id="SJK84468.1"/>
    </source>
</evidence>
<gene>
    <name evidence="2" type="ORF">CPM_0593</name>
    <name evidence="1" type="ORF">CSP5_0600</name>
</gene>
<dbReference type="AlphaFoldDB" id="A0A1N5TL00"/>
<dbReference type="Proteomes" id="UP000195607">
    <property type="component" value="Chromosome I"/>
</dbReference>